<name>A0A256G3B5_9HYPH</name>
<dbReference type="InterPro" id="IPR001623">
    <property type="entry name" value="DnaJ_domain"/>
</dbReference>
<dbReference type="PROSITE" id="PS50076">
    <property type="entry name" value="DNAJ_2"/>
    <property type="match status" value="1"/>
</dbReference>
<proteinExistence type="predicted"/>
<sequence length="97" mass="10805">MPSMERSGSAKTLNARRTGTQGQKKIGQQERKLKALEAKAFETLGLSTQATASEIKGRYKERLKMHHPDANDGDRNSEDELRAVIGAYRILKLNGFC</sequence>
<dbReference type="CDD" id="cd06257">
    <property type="entry name" value="DnaJ"/>
    <property type="match status" value="1"/>
</dbReference>
<dbReference type="Pfam" id="PF00226">
    <property type="entry name" value="DnaJ"/>
    <property type="match status" value="1"/>
</dbReference>
<organism evidence="3 4">
    <name type="scientific">Brucella grignonensis</name>
    <dbReference type="NCBI Taxonomy" id="94627"/>
    <lineage>
        <taxon>Bacteria</taxon>
        <taxon>Pseudomonadati</taxon>
        <taxon>Pseudomonadota</taxon>
        <taxon>Alphaproteobacteria</taxon>
        <taxon>Hyphomicrobiales</taxon>
        <taxon>Brucellaceae</taxon>
        <taxon>Brucella/Ochrobactrum group</taxon>
        <taxon>Brucella</taxon>
    </lineage>
</organism>
<reference evidence="3 4" key="1">
    <citation type="submission" date="2017-07" db="EMBL/GenBank/DDBJ databases">
        <title>Phylogenetic study on the rhizospheric bacterium Ochrobactrum sp. A44.</title>
        <authorList>
            <person name="Krzyzanowska D.M."/>
            <person name="Ossowicki A."/>
            <person name="Rajewska M."/>
            <person name="Maciag T."/>
            <person name="Kaczynski Z."/>
            <person name="Czerwicka M."/>
            <person name="Jafra S."/>
        </authorList>
    </citation>
    <scope>NUCLEOTIDE SEQUENCE [LARGE SCALE GENOMIC DNA]</scope>
    <source>
        <strain evidence="3 4">OgA9a</strain>
    </source>
</reference>
<evidence type="ECO:0000256" key="1">
    <source>
        <dbReference type="SAM" id="MobiDB-lite"/>
    </source>
</evidence>
<dbReference type="EMBL" id="NNRL01000085">
    <property type="protein sequence ID" value="OYR21470.1"/>
    <property type="molecule type" value="Genomic_DNA"/>
</dbReference>
<accession>A0A256G3B5</accession>
<dbReference type="PRINTS" id="PR00625">
    <property type="entry name" value="JDOMAIN"/>
</dbReference>
<feature type="domain" description="J" evidence="2">
    <location>
        <begin position="39"/>
        <end position="96"/>
    </location>
</feature>
<feature type="region of interest" description="Disordered" evidence="1">
    <location>
        <begin position="1"/>
        <end position="31"/>
    </location>
</feature>
<dbReference type="AlphaFoldDB" id="A0A256G3B5"/>
<dbReference type="Proteomes" id="UP000216478">
    <property type="component" value="Unassembled WGS sequence"/>
</dbReference>
<dbReference type="SUPFAM" id="SSF46565">
    <property type="entry name" value="Chaperone J-domain"/>
    <property type="match status" value="1"/>
</dbReference>
<evidence type="ECO:0000313" key="3">
    <source>
        <dbReference type="EMBL" id="OYR21470.1"/>
    </source>
</evidence>
<evidence type="ECO:0000313" key="4">
    <source>
        <dbReference type="Proteomes" id="UP000216478"/>
    </source>
</evidence>
<gene>
    <name evidence="3" type="ORF">CEV33_4755</name>
</gene>
<evidence type="ECO:0000259" key="2">
    <source>
        <dbReference type="PROSITE" id="PS50076"/>
    </source>
</evidence>
<keyword evidence="4" id="KW-1185">Reference proteome</keyword>
<comment type="caution">
    <text evidence="3">The sequence shown here is derived from an EMBL/GenBank/DDBJ whole genome shotgun (WGS) entry which is preliminary data.</text>
</comment>
<dbReference type="Gene3D" id="1.10.287.110">
    <property type="entry name" value="DnaJ domain"/>
    <property type="match status" value="1"/>
</dbReference>
<dbReference type="InterPro" id="IPR036869">
    <property type="entry name" value="J_dom_sf"/>
</dbReference>
<protein>
    <submittedName>
        <fullName evidence="3">DnaJ domain protein</fullName>
    </submittedName>
</protein>
<dbReference type="SMART" id="SM00271">
    <property type="entry name" value="DnaJ"/>
    <property type="match status" value="1"/>
</dbReference>